<gene>
    <name evidence="3" type="ORF">JBL43_20160</name>
</gene>
<comment type="caution">
    <text evidence="3">The sequence shown here is derived from an EMBL/GenBank/DDBJ whole genome shotgun (WGS) entry which is preliminary data.</text>
</comment>
<organism evidence="3 4">
    <name type="scientific">Aureibaculum flavum</name>
    <dbReference type="NCBI Taxonomy" id="2795986"/>
    <lineage>
        <taxon>Bacteria</taxon>
        <taxon>Pseudomonadati</taxon>
        <taxon>Bacteroidota</taxon>
        <taxon>Flavobacteriia</taxon>
        <taxon>Flavobacteriales</taxon>
        <taxon>Flavobacteriaceae</taxon>
        <taxon>Aureibaculum</taxon>
    </lineage>
</organism>
<evidence type="ECO:0000313" key="3">
    <source>
        <dbReference type="EMBL" id="MBJ2176567.1"/>
    </source>
</evidence>
<dbReference type="PANTHER" id="PTHR47566:SF1">
    <property type="entry name" value="PROTEIN NUD1"/>
    <property type="match status" value="1"/>
</dbReference>
<dbReference type="PANTHER" id="PTHR47566">
    <property type="match status" value="1"/>
</dbReference>
<evidence type="ECO:0000256" key="2">
    <source>
        <dbReference type="ARBA" id="ARBA00022737"/>
    </source>
</evidence>
<feature type="non-terminal residue" evidence="3">
    <location>
        <position position="290"/>
    </location>
</feature>
<evidence type="ECO:0008006" key="5">
    <source>
        <dbReference type="Google" id="ProtNLM"/>
    </source>
</evidence>
<feature type="non-terminal residue" evidence="3">
    <location>
        <position position="1"/>
    </location>
</feature>
<dbReference type="Gene3D" id="3.80.10.10">
    <property type="entry name" value="Ribonuclease Inhibitor"/>
    <property type="match status" value="1"/>
</dbReference>
<name>A0ABS0WX43_9FLAO</name>
<keyword evidence="2" id="KW-0677">Repeat</keyword>
<dbReference type="Proteomes" id="UP000623301">
    <property type="component" value="Unassembled WGS sequence"/>
</dbReference>
<evidence type="ECO:0000256" key="1">
    <source>
        <dbReference type="ARBA" id="ARBA00022614"/>
    </source>
</evidence>
<accession>A0ABS0WX43</accession>
<proteinExistence type="predicted"/>
<dbReference type="EMBL" id="JAEHFJ010000034">
    <property type="protein sequence ID" value="MBJ2176567.1"/>
    <property type="molecule type" value="Genomic_DNA"/>
</dbReference>
<protein>
    <recommendedName>
        <fullName evidence="5">Leucine-rich repeat domain-containing protein</fullName>
    </recommendedName>
</protein>
<keyword evidence="1" id="KW-0433">Leucine-rich repeat</keyword>
<keyword evidence="4" id="KW-1185">Reference proteome</keyword>
<sequence>ITVDDVTYSTNNWTNIDPQTSFSEDCSAIPLTYVPDDNFEQALIDLGYDSGALDDYVPTANINSITALDVSSKNIADLTGIEDFVAITSLNCSFNNLSALDVSNNILLEVLECVKNNFTSIDVSNNTALTSLNIVLNELTALDVSNNTQLRTLNTSTNFLTSLDVSNNVLLESLYCDYNPLTSLNVKNGNNTNINVFHADNNPSLNCIEVDDVAYSNNTWTNIDPQTSFSEDCSDTTAPIITLLGDNPQIINLDDGYTEIGADTDDGSTVVIDATAFVDAVGSYTIYYNA</sequence>
<dbReference type="SUPFAM" id="SSF52058">
    <property type="entry name" value="L domain-like"/>
    <property type="match status" value="1"/>
</dbReference>
<dbReference type="InterPro" id="IPR032675">
    <property type="entry name" value="LRR_dom_sf"/>
</dbReference>
<reference evidence="3 4" key="1">
    <citation type="submission" date="2020-12" db="EMBL/GenBank/DDBJ databases">
        <title>Aureibaculum luteum sp. nov. and Aureibaculum flavum sp. nov., novel members of the family Flavobacteriaceae isolated from Antarctic intertidal sediments.</title>
        <authorList>
            <person name="He X."/>
            <person name="Zhang X."/>
        </authorList>
    </citation>
    <scope>NUCLEOTIDE SEQUENCE [LARGE SCALE GENOMIC DNA]</scope>
    <source>
        <strain evidence="3 4">A20</strain>
    </source>
</reference>
<dbReference type="InterPro" id="IPR052574">
    <property type="entry name" value="CDIRP"/>
</dbReference>
<evidence type="ECO:0000313" key="4">
    <source>
        <dbReference type="Proteomes" id="UP000623301"/>
    </source>
</evidence>